<dbReference type="PANTHER" id="PTHR41983:SF2">
    <property type="entry name" value="SHORT-CHAIN FATTY ACID TRANSPORTER-RELATED"/>
    <property type="match status" value="1"/>
</dbReference>
<dbReference type="EMBL" id="CCDI010000002">
    <property type="protein sequence ID" value="CDQ23976.1"/>
    <property type="molecule type" value="Genomic_DNA"/>
</dbReference>
<feature type="transmembrane region" description="Helical" evidence="1">
    <location>
        <begin position="421"/>
        <end position="443"/>
    </location>
</feature>
<organism evidence="2 3">
    <name type="scientific">Halobacillus karajensis</name>
    <dbReference type="NCBI Taxonomy" id="195088"/>
    <lineage>
        <taxon>Bacteria</taxon>
        <taxon>Bacillati</taxon>
        <taxon>Bacillota</taxon>
        <taxon>Bacilli</taxon>
        <taxon>Bacillales</taxon>
        <taxon>Bacillaceae</taxon>
        <taxon>Halobacillus</taxon>
    </lineage>
</organism>
<keyword evidence="3" id="KW-1185">Reference proteome</keyword>
<feature type="transmembrane region" description="Helical" evidence="1">
    <location>
        <begin position="188"/>
        <end position="206"/>
    </location>
</feature>
<sequence>MLRGVTHFFDRMVQRFLPDAFLFAILLTFVVFGLGIAITDSSPGQMVQFWGDGFWDLLAFAMQMSLIVVTGYILANTPLVKSVLSKLSKLARTPAQAILLVTFVAGLACLVNYGFGLVVGALLAIHVARRVPNVDYRLLMASAYSGFLLWHGGLSASIPLTIATEDHFLADSIGAIAITETLFSEMNIFIIVTLLLSLPLLNLWLLKSNGDLSKDNRDFLKEENAAEQHMAATTAEMTPAERLENSRIISLLIGLLGLLFILYHFMRSGFELNINIVNFIFLFLGILFHQTPRRFLNSIHDAVQNAGGIIIQFPFYAGIMGMMVASGLSEQMSNWFVSISTEFTFPLFAFISAGIVNFFVPSGGGQWAVQAPIMVPAALDLGVSTAKTAMAVAWGDAWTNMIQPFWALPLLAIAGLKVKDIMGFCVIILFWSFIPISIGLLFLH</sequence>
<feature type="transmembrane region" description="Helical" evidence="1">
    <location>
        <begin position="20"/>
        <end position="41"/>
    </location>
</feature>
<feature type="transmembrane region" description="Helical" evidence="1">
    <location>
        <begin position="309"/>
        <end position="329"/>
    </location>
</feature>
<dbReference type="AlphaFoldDB" id="A0A024P5N7"/>
<dbReference type="Pfam" id="PF02667">
    <property type="entry name" value="SCFA_trans"/>
    <property type="match status" value="1"/>
</dbReference>
<feature type="transmembrane region" description="Helical" evidence="1">
    <location>
        <begin position="248"/>
        <end position="266"/>
    </location>
</feature>
<evidence type="ECO:0000313" key="3">
    <source>
        <dbReference type="Proteomes" id="UP000028868"/>
    </source>
</evidence>
<keyword evidence="1" id="KW-0472">Membrane</keyword>
<evidence type="ECO:0000313" key="2">
    <source>
        <dbReference type="EMBL" id="CDQ23976.1"/>
    </source>
</evidence>
<accession>A0A024P5N7</accession>
<feature type="transmembrane region" description="Helical" evidence="1">
    <location>
        <begin position="138"/>
        <end position="162"/>
    </location>
</feature>
<dbReference type="PANTHER" id="PTHR41983">
    <property type="entry name" value="SHORT-CHAIN FATTY ACID TRANSPORTER-RELATED"/>
    <property type="match status" value="1"/>
</dbReference>
<dbReference type="InterPro" id="IPR006160">
    <property type="entry name" value="SCFA_transpt_AtoE"/>
</dbReference>
<protein>
    <submittedName>
        <fullName evidence="2">Short-chain fatty acids transporter</fullName>
    </submittedName>
</protein>
<keyword evidence="1" id="KW-1133">Transmembrane helix</keyword>
<evidence type="ECO:0000256" key="1">
    <source>
        <dbReference type="SAM" id="Phobius"/>
    </source>
</evidence>
<proteinExistence type="predicted"/>
<reference evidence="2 3" key="2">
    <citation type="submission" date="2014-05" db="EMBL/GenBank/DDBJ databases">
        <title>Draft genome sequence of Halobacillus karajensis HK-03.</title>
        <authorList>
            <person name="Khelaifia S."/>
            <person name="Croce O."/>
            <person name="Lagier J.C."/>
            <person name="Raoult D."/>
        </authorList>
    </citation>
    <scope>NUCLEOTIDE SEQUENCE [LARGE SCALE GENOMIC DNA]</scope>
    <source>
        <strain evidence="2 3">HD-03</strain>
    </source>
</reference>
<feature type="transmembrane region" description="Helical" evidence="1">
    <location>
        <begin position="95"/>
        <end position="126"/>
    </location>
</feature>
<name>A0A024P5N7_9BACI</name>
<reference evidence="3" key="1">
    <citation type="submission" date="2014-03" db="EMBL/GenBank/DDBJ databases">
        <authorList>
            <person name="Urmite Genomes U."/>
        </authorList>
    </citation>
    <scope>NUCLEOTIDE SEQUENCE [LARGE SCALE GENOMIC DNA]</scope>
    <source>
        <strain evidence="3">HD-03</strain>
    </source>
</reference>
<dbReference type="GO" id="GO:0005886">
    <property type="term" value="C:plasma membrane"/>
    <property type="evidence" value="ECO:0007669"/>
    <property type="project" value="TreeGrafter"/>
</dbReference>
<keyword evidence="1" id="KW-0812">Transmembrane</keyword>
<feature type="transmembrane region" description="Helical" evidence="1">
    <location>
        <begin position="53"/>
        <end position="75"/>
    </location>
</feature>
<feature type="transmembrane region" description="Helical" evidence="1">
    <location>
        <begin position="272"/>
        <end position="288"/>
    </location>
</feature>
<dbReference type="RefSeq" id="WP_035508424.1">
    <property type="nucleotide sequence ID" value="NZ_CCDH010000003.1"/>
</dbReference>
<comment type="caution">
    <text evidence="2">The sequence shown here is derived from an EMBL/GenBank/DDBJ whole genome shotgun (WGS) entry which is preliminary data.</text>
</comment>
<dbReference type="Proteomes" id="UP000028868">
    <property type="component" value="Unassembled WGS sequence"/>
</dbReference>
<feature type="transmembrane region" description="Helical" evidence="1">
    <location>
        <begin position="335"/>
        <end position="360"/>
    </location>
</feature>
<gene>
    <name evidence="2" type="primary">atoE</name>
    <name evidence="2" type="ORF">BN983_02236</name>
</gene>